<evidence type="ECO:0000313" key="3">
    <source>
        <dbReference type="EMBL" id="EHP28765.1"/>
    </source>
</evidence>
<evidence type="ECO:0000259" key="2">
    <source>
        <dbReference type="PROSITE" id="PS50110"/>
    </source>
</evidence>
<dbReference type="HOGENOM" id="CLU_000445_69_12_7"/>
<reference evidence="3 4" key="1">
    <citation type="journal article" date="2012" name="Proc. Natl. Acad. Sci. U.S.A.">
        <title>Genome and physiology of a model Epsilonproteobacterium responsible for sulfide detoxification in marine oxygen depletion zones.</title>
        <authorList>
            <person name="Grote J."/>
            <person name="Schott T."/>
            <person name="Bruckner C.G."/>
            <person name="Glockner F.O."/>
            <person name="Jost G."/>
            <person name="Teeling H."/>
            <person name="Labrenz M."/>
            <person name="Jurgens K."/>
        </authorList>
    </citation>
    <scope>NUCLEOTIDE SEQUENCE [LARGE SCALE GENOMIC DNA]</scope>
    <source>
        <strain evidence="3 4">GD1</strain>
    </source>
</reference>
<dbReference type="InterPro" id="IPR052048">
    <property type="entry name" value="ST_Response_Regulator"/>
</dbReference>
<sequence>MLRDSITNLKQKKNFSLLMVEDEIMVSKPMKKVLEYLCNDVVVADDGVQGWELYQQRPFSLVLTDLQMPNMNGAELIEKIRAVDQEKIIIVITAFREGKEYKKAQELGANFILKKPFSVQSVIEIFNTLDI</sequence>
<feature type="domain" description="Response regulatory" evidence="2">
    <location>
        <begin position="16"/>
        <end position="130"/>
    </location>
</feature>
<dbReference type="InterPro" id="IPR011006">
    <property type="entry name" value="CheY-like_superfamily"/>
</dbReference>
<dbReference type="eggNOG" id="COG2204">
    <property type="taxonomic scope" value="Bacteria"/>
</dbReference>
<evidence type="ECO:0000313" key="4">
    <source>
        <dbReference type="Proteomes" id="UP000006431"/>
    </source>
</evidence>
<evidence type="ECO:0000256" key="1">
    <source>
        <dbReference type="PROSITE-ProRule" id="PRU00169"/>
    </source>
</evidence>
<dbReference type="Proteomes" id="UP000006431">
    <property type="component" value="Unassembled WGS sequence"/>
</dbReference>
<dbReference type="AlphaFoldDB" id="H1FTI9"/>
<comment type="caution">
    <text evidence="3">The sequence shown here is derived from an EMBL/GenBank/DDBJ whole genome shotgun (WGS) entry which is preliminary data.</text>
</comment>
<name>H1FTI9_SULGG</name>
<dbReference type="Pfam" id="PF00072">
    <property type="entry name" value="Response_reg"/>
    <property type="match status" value="1"/>
</dbReference>
<protein>
    <submittedName>
        <fullName evidence="3">Response regulator receiver protein (CheY-like)</fullName>
    </submittedName>
</protein>
<keyword evidence="4" id="KW-1185">Reference proteome</keyword>
<dbReference type="SUPFAM" id="SSF52172">
    <property type="entry name" value="CheY-like"/>
    <property type="match status" value="1"/>
</dbReference>
<dbReference type="STRING" id="929558.SMGD1_0238"/>
<dbReference type="PATRIC" id="fig|929558.5.peg.238"/>
<dbReference type="CDD" id="cd00156">
    <property type="entry name" value="REC"/>
    <property type="match status" value="1"/>
</dbReference>
<keyword evidence="1" id="KW-0597">Phosphoprotein</keyword>
<dbReference type="PROSITE" id="PS50110">
    <property type="entry name" value="RESPONSE_REGULATORY"/>
    <property type="match status" value="1"/>
</dbReference>
<accession>H1FTI9</accession>
<dbReference type="PANTHER" id="PTHR43228:SF1">
    <property type="entry name" value="TWO-COMPONENT RESPONSE REGULATOR ARR22"/>
    <property type="match status" value="1"/>
</dbReference>
<feature type="modified residue" description="4-aspartylphosphate" evidence="1">
    <location>
        <position position="65"/>
    </location>
</feature>
<gene>
    <name evidence="3" type="ORF">SMGD1_0238</name>
</gene>
<dbReference type="EMBL" id="AFRZ01000001">
    <property type="protein sequence ID" value="EHP28765.1"/>
    <property type="molecule type" value="Genomic_DNA"/>
</dbReference>
<dbReference type="RefSeq" id="WP_008340395.1">
    <property type="nucleotide sequence ID" value="NZ_AFRZ01000001.1"/>
</dbReference>
<dbReference type="SMART" id="SM00448">
    <property type="entry name" value="REC"/>
    <property type="match status" value="1"/>
</dbReference>
<dbReference type="Gene3D" id="3.40.50.2300">
    <property type="match status" value="1"/>
</dbReference>
<dbReference type="GO" id="GO:0000160">
    <property type="term" value="P:phosphorelay signal transduction system"/>
    <property type="evidence" value="ECO:0007669"/>
    <property type="project" value="InterPro"/>
</dbReference>
<organism evidence="3 4">
    <name type="scientific">Sulfurimonas gotlandica (strain DSM 19862 / JCM 16533 / GD1)</name>
    <dbReference type="NCBI Taxonomy" id="929558"/>
    <lineage>
        <taxon>Bacteria</taxon>
        <taxon>Pseudomonadati</taxon>
        <taxon>Campylobacterota</taxon>
        <taxon>Epsilonproteobacteria</taxon>
        <taxon>Campylobacterales</taxon>
        <taxon>Sulfurimonadaceae</taxon>
        <taxon>Sulfurimonas</taxon>
    </lineage>
</organism>
<dbReference type="PANTHER" id="PTHR43228">
    <property type="entry name" value="TWO-COMPONENT RESPONSE REGULATOR"/>
    <property type="match status" value="1"/>
</dbReference>
<proteinExistence type="predicted"/>
<dbReference type="InterPro" id="IPR001789">
    <property type="entry name" value="Sig_transdc_resp-reg_receiver"/>
</dbReference>